<reference evidence="2" key="3">
    <citation type="journal article" date="2017" name="Nature">
        <title>Genome sequence of the progenitor of the wheat D genome Aegilops tauschii.</title>
        <authorList>
            <person name="Luo M.C."/>
            <person name="Gu Y.Q."/>
            <person name="Puiu D."/>
            <person name="Wang H."/>
            <person name="Twardziok S.O."/>
            <person name="Deal K.R."/>
            <person name="Huo N."/>
            <person name="Zhu T."/>
            <person name="Wang L."/>
            <person name="Wang Y."/>
            <person name="McGuire P.E."/>
            <person name="Liu S."/>
            <person name="Long H."/>
            <person name="Ramasamy R.K."/>
            <person name="Rodriguez J.C."/>
            <person name="Van S.L."/>
            <person name="Yuan L."/>
            <person name="Wang Z."/>
            <person name="Xia Z."/>
            <person name="Xiao L."/>
            <person name="Anderson O.D."/>
            <person name="Ouyang S."/>
            <person name="Liang Y."/>
            <person name="Zimin A.V."/>
            <person name="Pertea G."/>
            <person name="Qi P."/>
            <person name="Bennetzen J.L."/>
            <person name="Dai X."/>
            <person name="Dawson M.W."/>
            <person name="Muller H.G."/>
            <person name="Kugler K."/>
            <person name="Rivarola-Duarte L."/>
            <person name="Spannagl M."/>
            <person name="Mayer K.F.X."/>
            <person name="Lu F.H."/>
            <person name="Bevan M.W."/>
            <person name="Leroy P."/>
            <person name="Li P."/>
            <person name="You F.M."/>
            <person name="Sun Q."/>
            <person name="Liu Z."/>
            <person name="Lyons E."/>
            <person name="Wicker T."/>
            <person name="Salzberg S.L."/>
            <person name="Devos K.M."/>
            <person name="Dvorak J."/>
        </authorList>
    </citation>
    <scope>NUCLEOTIDE SEQUENCE [LARGE SCALE GENOMIC DNA]</scope>
    <source>
        <strain evidence="2">cv. AL8/78</strain>
    </source>
</reference>
<reference evidence="2" key="5">
    <citation type="journal article" date="2021" name="G3 (Bethesda)">
        <title>Aegilops tauschii genome assembly Aet v5.0 features greater sequence contiguity and improved annotation.</title>
        <authorList>
            <person name="Wang L."/>
            <person name="Zhu T."/>
            <person name="Rodriguez J.C."/>
            <person name="Deal K.R."/>
            <person name="Dubcovsky J."/>
            <person name="McGuire P.E."/>
            <person name="Lux T."/>
            <person name="Spannagl M."/>
            <person name="Mayer K.F.X."/>
            <person name="Baldrich P."/>
            <person name="Meyers B.C."/>
            <person name="Huo N."/>
            <person name="Gu Y.Q."/>
            <person name="Zhou H."/>
            <person name="Devos K.M."/>
            <person name="Bennetzen J.L."/>
            <person name="Unver T."/>
            <person name="Budak H."/>
            <person name="Gulick P.J."/>
            <person name="Galiba G."/>
            <person name="Kalapos B."/>
            <person name="Nelson D.R."/>
            <person name="Li P."/>
            <person name="You F.M."/>
            <person name="Luo M.C."/>
            <person name="Dvorak J."/>
        </authorList>
    </citation>
    <scope>NUCLEOTIDE SEQUENCE [LARGE SCALE GENOMIC DNA]</scope>
    <source>
        <strain evidence="2">cv. AL8/78</strain>
    </source>
</reference>
<feature type="compositionally biased region" description="Basic residues" evidence="1">
    <location>
        <begin position="47"/>
        <end position="57"/>
    </location>
</feature>
<feature type="region of interest" description="Disordered" evidence="1">
    <location>
        <begin position="1"/>
        <end position="71"/>
    </location>
</feature>
<dbReference type="Proteomes" id="UP000015105">
    <property type="component" value="Chromosome 5D"/>
</dbReference>
<feature type="compositionally biased region" description="Low complexity" evidence="1">
    <location>
        <begin position="173"/>
        <end position="197"/>
    </location>
</feature>
<dbReference type="AlphaFoldDB" id="A0A453MBZ4"/>
<feature type="compositionally biased region" description="Pro residues" evidence="1">
    <location>
        <begin position="23"/>
        <end position="36"/>
    </location>
</feature>
<evidence type="ECO:0000256" key="1">
    <source>
        <dbReference type="SAM" id="MobiDB-lite"/>
    </source>
</evidence>
<reference evidence="3" key="1">
    <citation type="journal article" date="2014" name="Science">
        <title>Ancient hybridizations among the ancestral genomes of bread wheat.</title>
        <authorList>
            <consortium name="International Wheat Genome Sequencing Consortium,"/>
            <person name="Marcussen T."/>
            <person name="Sandve S.R."/>
            <person name="Heier L."/>
            <person name="Spannagl M."/>
            <person name="Pfeifer M."/>
            <person name="Jakobsen K.S."/>
            <person name="Wulff B.B."/>
            <person name="Steuernagel B."/>
            <person name="Mayer K.F."/>
            <person name="Olsen O.A."/>
        </authorList>
    </citation>
    <scope>NUCLEOTIDE SEQUENCE [LARGE SCALE GENOMIC DNA]</scope>
    <source>
        <strain evidence="3">cv. AL8/78</strain>
    </source>
</reference>
<dbReference type="EnsemblPlants" id="AET5Gv21127700.1">
    <property type="protein sequence ID" value="AET5Gv21127700.1"/>
    <property type="gene ID" value="AET5Gv21127700"/>
</dbReference>
<evidence type="ECO:0000313" key="2">
    <source>
        <dbReference type="EnsemblPlants" id="AET5Gv21127700.1"/>
    </source>
</evidence>
<accession>A0A453MBZ4</accession>
<organism evidence="2 3">
    <name type="scientific">Aegilops tauschii subsp. strangulata</name>
    <name type="common">Goatgrass</name>
    <dbReference type="NCBI Taxonomy" id="200361"/>
    <lineage>
        <taxon>Eukaryota</taxon>
        <taxon>Viridiplantae</taxon>
        <taxon>Streptophyta</taxon>
        <taxon>Embryophyta</taxon>
        <taxon>Tracheophyta</taxon>
        <taxon>Spermatophyta</taxon>
        <taxon>Magnoliopsida</taxon>
        <taxon>Liliopsida</taxon>
        <taxon>Poales</taxon>
        <taxon>Poaceae</taxon>
        <taxon>BOP clade</taxon>
        <taxon>Pooideae</taxon>
        <taxon>Triticodae</taxon>
        <taxon>Triticeae</taxon>
        <taxon>Triticinae</taxon>
        <taxon>Aegilops</taxon>
    </lineage>
</organism>
<reference evidence="3" key="2">
    <citation type="journal article" date="2017" name="Nat. Plants">
        <title>The Aegilops tauschii genome reveals multiple impacts of transposons.</title>
        <authorList>
            <person name="Zhao G."/>
            <person name="Zou C."/>
            <person name="Li K."/>
            <person name="Wang K."/>
            <person name="Li T."/>
            <person name="Gao L."/>
            <person name="Zhang X."/>
            <person name="Wang H."/>
            <person name="Yang Z."/>
            <person name="Liu X."/>
            <person name="Jiang W."/>
            <person name="Mao L."/>
            <person name="Kong X."/>
            <person name="Jiao Y."/>
            <person name="Jia J."/>
        </authorList>
    </citation>
    <scope>NUCLEOTIDE SEQUENCE [LARGE SCALE GENOMIC DNA]</scope>
    <source>
        <strain evidence="3">cv. AL8/78</strain>
    </source>
</reference>
<reference evidence="2" key="4">
    <citation type="submission" date="2019-03" db="UniProtKB">
        <authorList>
            <consortium name="EnsemblPlants"/>
        </authorList>
    </citation>
    <scope>IDENTIFICATION</scope>
</reference>
<dbReference type="Gramene" id="AET5Gv21127700.1">
    <property type="protein sequence ID" value="AET5Gv21127700.1"/>
    <property type="gene ID" value="AET5Gv21127700"/>
</dbReference>
<name>A0A453MBZ4_AEGTS</name>
<proteinExistence type="predicted"/>
<protein>
    <submittedName>
        <fullName evidence="2">Uncharacterized protein</fullName>
    </submittedName>
</protein>
<dbReference type="STRING" id="200361.A0A453MBZ4"/>
<feature type="region of interest" description="Disordered" evidence="1">
    <location>
        <begin position="136"/>
        <end position="202"/>
    </location>
</feature>
<sequence length="233" mass="24245">KHGRAGVGQPTLPTGDIAKHDGPPPPAAQISPPQPPFIQATRTYVMGRKRSASKKAKISAETPDSTMAPQEELETSNVFSHDMDTLECEICSLPFDSQIFMCKNGHAACGNCCIGMTASAPAATSASATSVAGRWRRSSPAWPGHASSAGTAARRRSSSRSCGATRRRRAHTRPTAARSTAAPTAAPCSTTTSATSTRWRRRPTVTQAACSGARASLCGGTSLLSTRSFTATG</sequence>
<evidence type="ECO:0000313" key="3">
    <source>
        <dbReference type="Proteomes" id="UP000015105"/>
    </source>
</evidence>
<keyword evidence="3" id="KW-1185">Reference proteome</keyword>